<accession>A0A166UE60</accession>
<organism evidence="1 2">
    <name type="scientific">Athelia psychrophila</name>
    <dbReference type="NCBI Taxonomy" id="1759441"/>
    <lineage>
        <taxon>Eukaryota</taxon>
        <taxon>Fungi</taxon>
        <taxon>Dikarya</taxon>
        <taxon>Basidiomycota</taxon>
        <taxon>Agaricomycotina</taxon>
        <taxon>Agaricomycetes</taxon>
        <taxon>Agaricomycetidae</taxon>
        <taxon>Atheliales</taxon>
        <taxon>Atheliaceae</taxon>
        <taxon>Athelia</taxon>
    </lineage>
</organism>
<sequence>MNMIMADATPAHSAGITRSDIWFEDGNVVIQAERTHFKVYRGALAANSCIFKDMFSMPQPPSAGELDVEGCPVVHVSDTAEDIAIVLQALFLRGHVAAGEPLSIPAVVAFLRLGKKYDIELLHAEALKRLHCEYPSTLGEMDLDYPSPMIAQKPDTPTDLIIANLAREQSLLSVLPLALYRCCCSYSAIQLMVGISGDDAVTTVLSAGDLLACCVALSSLGSTQYATTLAWLNPYAIKFPTCTSPAHCDNIRKFALHNVFFPSISIVGLATWSDFRDDWLWAGSMCSSCDTIAEKLHDDGRVKFWEALPSIFGLPEWCELRKE</sequence>
<protein>
    <recommendedName>
        <fullName evidence="3">BTB domain-containing protein</fullName>
    </recommendedName>
</protein>
<keyword evidence="2" id="KW-1185">Reference proteome</keyword>
<proteinExistence type="predicted"/>
<evidence type="ECO:0000313" key="1">
    <source>
        <dbReference type="EMBL" id="KZP31607.1"/>
    </source>
</evidence>
<dbReference type="OrthoDB" id="3217871at2759"/>
<dbReference type="AlphaFoldDB" id="A0A166UE60"/>
<name>A0A166UE60_9AGAM</name>
<dbReference type="Proteomes" id="UP000076532">
    <property type="component" value="Unassembled WGS sequence"/>
</dbReference>
<evidence type="ECO:0008006" key="3">
    <source>
        <dbReference type="Google" id="ProtNLM"/>
    </source>
</evidence>
<evidence type="ECO:0000313" key="2">
    <source>
        <dbReference type="Proteomes" id="UP000076532"/>
    </source>
</evidence>
<gene>
    <name evidence="1" type="ORF">FIBSPDRAFT_20845</name>
</gene>
<dbReference type="EMBL" id="KV417489">
    <property type="protein sequence ID" value="KZP31607.1"/>
    <property type="molecule type" value="Genomic_DNA"/>
</dbReference>
<reference evidence="1 2" key="1">
    <citation type="journal article" date="2016" name="Mol. Biol. Evol.">
        <title>Comparative Genomics of Early-Diverging Mushroom-Forming Fungi Provides Insights into the Origins of Lignocellulose Decay Capabilities.</title>
        <authorList>
            <person name="Nagy L.G."/>
            <person name="Riley R."/>
            <person name="Tritt A."/>
            <person name="Adam C."/>
            <person name="Daum C."/>
            <person name="Floudas D."/>
            <person name="Sun H."/>
            <person name="Yadav J.S."/>
            <person name="Pangilinan J."/>
            <person name="Larsson K.H."/>
            <person name="Matsuura K."/>
            <person name="Barry K."/>
            <person name="Labutti K."/>
            <person name="Kuo R."/>
            <person name="Ohm R.A."/>
            <person name="Bhattacharya S.S."/>
            <person name="Shirouzu T."/>
            <person name="Yoshinaga Y."/>
            <person name="Martin F.M."/>
            <person name="Grigoriev I.V."/>
            <person name="Hibbett D.S."/>
        </authorList>
    </citation>
    <scope>NUCLEOTIDE SEQUENCE [LARGE SCALE GENOMIC DNA]</scope>
    <source>
        <strain evidence="1 2">CBS 109695</strain>
    </source>
</reference>